<evidence type="ECO:0000259" key="5">
    <source>
        <dbReference type="Pfam" id="PF05193"/>
    </source>
</evidence>
<evidence type="ECO:0000256" key="3">
    <source>
        <dbReference type="ARBA" id="ARBA00023049"/>
    </source>
</evidence>
<sequence>MRVRITKLSNGIRVVSEKRKTVQTVSLGVWVGVGSRDETESLNGITHCLEHMLFKGTEKRSATDIAYEIEAVGGHLNAYTTRDNTLYYARVLKDDLPLAMDILSDILQYSRFDEKELEREKDVILQEIGQTNDTPDDIVFDNLQATAFKGQPLGRSILGTEENVEAFTSADLHQYLQNNYTSGNIVISAVGALDHNEMVRLVQEYFTSIPTGKPVQTDRAKFTGGRHLKRRKLDQIHLTYGWNGCSFDDDSYYPMQVYSTILGGGMSSRLFQEVREKRGLAYSVYSFASSHFDTGMFGIYAGTGPESAEKLTPVIRGEMEALATGLRAGEIDMAKAQLKAGLMMALEATTSRMEQLGRQLLIFDRIIPVEEMQEKVEAVGEEDVLQLASSIIEQKKTAFAAIGGKEIKDAAL</sequence>
<evidence type="ECO:0000313" key="7">
    <source>
        <dbReference type="Proteomes" id="UP000630923"/>
    </source>
</evidence>
<keyword evidence="3" id="KW-0482">Metalloprotease</keyword>
<evidence type="ECO:0000256" key="1">
    <source>
        <dbReference type="ARBA" id="ARBA00001947"/>
    </source>
</evidence>
<keyword evidence="7" id="KW-1185">Reference proteome</keyword>
<keyword evidence="3" id="KW-0645">Protease</keyword>
<comment type="caution">
    <text evidence="6">The sequence shown here is derived from an EMBL/GenBank/DDBJ whole genome shotgun (WGS) entry which is preliminary data.</text>
</comment>
<name>A0A919AZ28_9PROT</name>
<protein>
    <submittedName>
        <fullName evidence="6">Peptidase M16</fullName>
    </submittedName>
</protein>
<reference evidence="6" key="1">
    <citation type="journal article" date="2014" name="Int. J. Syst. Evol. Microbiol.">
        <title>Complete genome sequence of Corynebacterium casei LMG S-19264T (=DSM 44701T), isolated from a smear-ripened cheese.</title>
        <authorList>
            <consortium name="US DOE Joint Genome Institute (JGI-PGF)"/>
            <person name="Walter F."/>
            <person name="Albersmeier A."/>
            <person name="Kalinowski J."/>
            <person name="Ruckert C."/>
        </authorList>
    </citation>
    <scope>NUCLEOTIDE SEQUENCE</scope>
    <source>
        <strain evidence="6">KCTC 42590</strain>
    </source>
</reference>
<dbReference type="InterPro" id="IPR050361">
    <property type="entry name" value="MPP/UQCRC_Complex"/>
</dbReference>
<keyword evidence="3" id="KW-0378">Hydrolase</keyword>
<dbReference type="Gene3D" id="3.30.830.10">
    <property type="entry name" value="Metalloenzyme, LuxS/M16 peptidase-like"/>
    <property type="match status" value="2"/>
</dbReference>
<evidence type="ECO:0000313" key="6">
    <source>
        <dbReference type="EMBL" id="GHF30120.1"/>
    </source>
</evidence>
<proteinExistence type="inferred from homology"/>
<dbReference type="InterPro" id="IPR011249">
    <property type="entry name" value="Metalloenz_LuxS/M16"/>
</dbReference>
<comment type="cofactor">
    <cofactor evidence="1">
        <name>Zn(2+)</name>
        <dbReference type="ChEBI" id="CHEBI:29105"/>
    </cofactor>
</comment>
<comment type="similarity">
    <text evidence="2">Belongs to the peptidase M16 family.</text>
</comment>
<dbReference type="InterPro" id="IPR011765">
    <property type="entry name" value="Pept_M16_N"/>
</dbReference>
<gene>
    <name evidence="6" type="ORF">GCM10017044_26850</name>
</gene>
<dbReference type="GO" id="GO:0008237">
    <property type="term" value="F:metallopeptidase activity"/>
    <property type="evidence" value="ECO:0007669"/>
    <property type="project" value="UniProtKB-KW"/>
</dbReference>
<dbReference type="Pfam" id="PF00675">
    <property type="entry name" value="Peptidase_M16"/>
    <property type="match status" value="1"/>
</dbReference>
<dbReference type="SUPFAM" id="SSF63411">
    <property type="entry name" value="LuxS/MPP-like metallohydrolase"/>
    <property type="match status" value="2"/>
</dbReference>
<dbReference type="Pfam" id="PF05193">
    <property type="entry name" value="Peptidase_M16_C"/>
    <property type="match status" value="1"/>
</dbReference>
<dbReference type="InterPro" id="IPR007863">
    <property type="entry name" value="Peptidase_M16_C"/>
</dbReference>
<dbReference type="FunFam" id="3.30.830.10:FF:000008">
    <property type="entry name" value="Mitochondrial-processing peptidase subunit beta"/>
    <property type="match status" value="1"/>
</dbReference>
<evidence type="ECO:0000259" key="4">
    <source>
        <dbReference type="Pfam" id="PF00675"/>
    </source>
</evidence>
<feature type="domain" description="Peptidase M16 C-terminal" evidence="5">
    <location>
        <begin position="167"/>
        <end position="338"/>
    </location>
</feature>
<feature type="domain" description="Peptidase M16 N-terminal" evidence="4">
    <location>
        <begin position="13"/>
        <end position="160"/>
    </location>
</feature>
<dbReference type="Proteomes" id="UP000630923">
    <property type="component" value="Unassembled WGS sequence"/>
</dbReference>
<accession>A0A919AZ28</accession>
<reference evidence="6" key="2">
    <citation type="submission" date="2020-09" db="EMBL/GenBank/DDBJ databases">
        <authorList>
            <person name="Sun Q."/>
            <person name="Kim S."/>
        </authorList>
    </citation>
    <scope>NUCLEOTIDE SEQUENCE</scope>
    <source>
        <strain evidence="6">KCTC 42590</strain>
    </source>
</reference>
<dbReference type="RefSeq" id="WP_191253803.1">
    <property type="nucleotide sequence ID" value="NZ_BNCI01000002.1"/>
</dbReference>
<dbReference type="EMBL" id="BNCI01000002">
    <property type="protein sequence ID" value="GHF30120.1"/>
    <property type="molecule type" value="Genomic_DNA"/>
</dbReference>
<evidence type="ECO:0000256" key="2">
    <source>
        <dbReference type="ARBA" id="ARBA00007261"/>
    </source>
</evidence>
<dbReference type="GO" id="GO:0046872">
    <property type="term" value="F:metal ion binding"/>
    <property type="evidence" value="ECO:0007669"/>
    <property type="project" value="InterPro"/>
</dbReference>
<organism evidence="6 7">
    <name type="scientific">Kordiimonas sediminis</name>
    <dbReference type="NCBI Taxonomy" id="1735581"/>
    <lineage>
        <taxon>Bacteria</taxon>
        <taxon>Pseudomonadati</taxon>
        <taxon>Pseudomonadota</taxon>
        <taxon>Alphaproteobacteria</taxon>
        <taxon>Kordiimonadales</taxon>
        <taxon>Kordiimonadaceae</taxon>
        <taxon>Kordiimonas</taxon>
    </lineage>
</organism>
<dbReference type="PANTHER" id="PTHR11851">
    <property type="entry name" value="METALLOPROTEASE"/>
    <property type="match status" value="1"/>
</dbReference>
<dbReference type="AlphaFoldDB" id="A0A919AZ28"/>
<dbReference type="PANTHER" id="PTHR11851:SF49">
    <property type="entry name" value="MITOCHONDRIAL-PROCESSING PEPTIDASE SUBUNIT ALPHA"/>
    <property type="match status" value="1"/>
</dbReference>